<evidence type="ECO:0000256" key="3">
    <source>
        <dbReference type="ARBA" id="ARBA00022737"/>
    </source>
</evidence>
<sequence>MGNLFSVSISMQDSLPGCKGGTALRAKYICEFEENIKALKEALEDLKDFRNDMKRKVEMGEGQPMEQLDQVQRWFSRAEAMELEVDQLIRDGTRETQKFCLGGCCSKNCLSSYKLGRKLVKKADDVATLRSTRLFDGLADRLPPPPVDERPSEPTVGFESTIDEVWSCLREEQVQIIGLYGMGGVGKTTLMTQVNNEFLKTIHQFDIVIWVVVSRDPNPEKVQDEIWKKVGFCDDKWKSKSQDEKAISIFRILGKKKFVLFLDDVWERFDLLKVGIPLPNQQNNSKLVFTTRSEEVCGRMGAHRRIKVECLAWKQAWDLFQNMVGEDTLNSHPEIPQLAETIVKECLGLPLALVTTGRTMACKKAPQEWKFAIKMLQSSSSSFPGMRDEVFSLLKFSYDNLPSDTARSCFLYCSLYPEDNDIFREDLIDCWICEGFLDEFDDRDGARNQGFDIIGSLIRACLLEESREYFVKMHDVIRDMALWIACECGRVKDKFLVQAGADLTELPEIGKWKGVERMSLMSNHIEKLTQVPTCPNLLTLFLNNNSLEVITDGFFQLMPRLQVLNLSWSRVSELPTEIFRLVSLRYLDLSWTCISHLPNEFKNLVNLKYLNLDYTQQLGIIPRHVVSSLSRLQVLKMFHCGFYGVGEDNVLSDGNEAWCLCSEKIEGCTQDLFLQFFNGLNSLDISFLENMKRLDTLHISDCATLADLNINGTDGGQEILTSDNYLDNSKITSLKNFHSLRSVRIERCLMLKDLTWLVFAPNLVNLWIVFCRNIEQVIDSGKWVEAAEGRNMSPFAKLEDLILIDLPKLKSIYRNTLTFPCLKEVRVHCCPKLKKLPLNSNSAKGRGMVIYREKDWSNELEWEDEAAHNAFFLALEPGDEQLLCRGINRKAPSNSCSDIVVLHSFTSNLVFYF</sequence>
<dbReference type="GO" id="GO:0006952">
    <property type="term" value="P:defense response"/>
    <property type="evidence" value="ECO:0007669"/>
    <property type="project" value="UniProtKB-KW"/>
</dbReference>
<evidence type="ECO:0000259" key="10">
    <source>
        <dbReference type="Pfam" id="PF23598"/>
    </source>
</evidence>
<dbReference type="GO" id="GO:0005524">
    <property type="term" value="F:ATP binding"/>
    <property type="evidence" value="ECO:0007669"/>
    <property type="project" value="UniProtKB-KW"/>
</dbReference>
<dbReference type="InterPro" id="IPR027417">
    <property type="entry name" value="P-loop_NTPase"/>
</dbReference>
<dbReference type="PRINTS" id="PR00364">
    <property type="entry name" value="DISEASERSIST"/>
</dbReference>
<accession>A0A438ENI5</accession>
<organism evidence="11 12">
    <name type="scientific">Vitis vinifera</name>
    <name type="common">Grape</name>
    <dbReference type="NCBI Taxonomy" id="29760"/>
    <lineage>
        <taxon>Eukaryota</taxon>
        <taxon>Viridiplantae</taxon>
        <taxon>Streptophyta</taxon>
        <taxon>Embryophyta</taxon>
        <taxon>Tracheophyta</taxon>
        <taxon>Spermatophyta</taxon>
        <taxon>Magnoliopsida</taxon>
        <taxon>eudicotyledons</taxon>
        <taxon>Gunneridae</taxon>
        <taxon>Pentapetalae</taxon>
        <taxon>rosids</taxon>
        <taxon>Vitales</taxon>
        <taxon>Vitaceae</taxon>
        <taxon>Viteae</taxon>
        <taxon>Vitis</taxon>
    </lineage>
</organism>
<keyword evidence="3" id="KW-0677">Repeat</keyword>
<feature type="domain" description="NB-ARC" evidence="7">
    <location>
        <begin position="159"/>
        <end position="329"/>
    </location>
</feature>
<dbReference type="Pfam" id="PF00931">
    <property type="entry name" value="NB-ARC"/>
    <property type="match status" value="1"/>
</dbReference>
<dbReference type="InterPro" id="IPR002182">
    <property type="entry name" value="NB-ARC"/>
</dbReference>
<dbReference type="Gene3D" id="3.40.50.300">
    <property type="entry name" value="P-loop containing nucleotide triphosphate hydrolases"/>
    <property type="match status" value="1"/>
</dbReference>
<keyword evidence="6" id="KW-0067">ATP-binding</keyword>
<dbReference type="Pfam" id="PF23598">
    <property type="entry name" value="LRR_14"/>
    <property type="match status" value="1"/>
</dbReference>
<dbReference type="FunFam" id="1.10.10.10:FF:000322">
    <property type="entry name" value="Probable disease resistance protein At1g63360"/>
    <property type="match status" value="1"/>
</dbReference>
<dbReference type="InterPro" id="IPR032675">
    <property type="entry name" value="LRR_dom_sf"/>
</dbReference>
<dbReference type="Pfam" id="PF23247">
    <property type="entry name" value="LRR_RPS2"/>
    <property type="match status" value="1"/>
</dbReference>
<dbReference type="AlphaFoldDB" id="A0A438ENI5"/>
<dbReference type="PANTHER" id="PTHR33463:SF220">
    <property type="entry name" value="NB-ARC DOMAIN-CONTAINING PROTEIN"/>
    <property type="match status" value="1"/>
</dbReference>
<comment type="similarity">
    <text evidence="1">Belongs to the disease resistance NB-LRR family.</text>
</comment>
<dbReference type="SUPFAM" id="SSF52058">
    <property type="entry name" value="L domain-like"/>
    <property type="match status" value="1"/>
</dbReference>
<dbReference type="InterPro" id="IPR042197">
    <property type="entry name" value="Apaf_helical"/>
</dbReference>
<dbReference type="SUPFAM" id="SSF52540">
    <property type="entry name" value="P-loop containing nucleoside triphosphate hydrolases"/>
    <property type="match status" value="1"/>
</dbReference>
<keyword evidence="2" id="KW-0433">Leucine-rich repeat</keyword>
<dbReference type="GO" id="GO:0043531">
    <property type="term" value="F:ADP binding"/>
    <property type="evidence" value="ECO:0007669"/>
    <property type="project" value="InterPro"/>
</dbReference>
<comment type="caution">
    <text evidence="11">The sequence shown here is derived from an EMBL/GenBank/DDBJ whole genome shotgun (WGS) entry which is preliminary data.</text>
</comment>
<dbReference type="InterPro" id="IPR055414">
    <property type="entry name" value="LRR_R13L4/SHOC2-like"/>
</dbReference>
<dbReference type="InterPro" id="IPR003591">
    <property type="entry name" value="Leu-rich_rpt_typical-subtyp"/>
</dbReference>
<dbReference type="InterPro" id="IPR058922">
    <property type="entry name" value="WHD_DRP"/>
</dbReference>
<dbReference type="InterPro" id="IPR050905">
    <property type="entry name" value="Plant_NBS-LRR"/>
</dbReference>
<evidence type="ECO:0000256" key="2">
    <source>
        <dbReference type="ARBA" id="ARBA00022614"/>
    </source>
</evidence>
<dbReference type="SMART" id="SM00369">
    <property type="entry name" value="LRR_TYP"/>
    <property type="match status" value="3"/>
</dbReference>
<proteinExistence type="inferred from homology"/>
<name>A0A438ENI5_VITVI</name>
<dbReference type="EMBL" id="QGNW01001231">
    <property type="protein sequence ID" value="RVW49178.1"/>
    <property type="molecule type" value="Genomic_DNA"/>
</dbReference>
<evidence type="ECO:0000259" key="7">
    <source>
        <dbReference type="Pfam" id="PF00931"/>
    </source>
</evidence>
<evidence type="ECO:0000256" key="4">
    <source>
        <dbReference type="ARBA" id="ARBA00022741"/>
    </source>
</evidence>
<keyword evidence="4" id="KW-0547">Nucleotide-binding</keyword>
<dbReference type="InterPro" id="IPR036388">
    <property type="entry name" value="WH-like_DNA-bd_sf"/>
</dbReference>
<dbReference type="FunFam" id="3.40.50.300:FF:001091">
    <property type="entry name" value="Probable disease resistance protein At1g61300"/>
    <property type="match status" value="1"/>
</dbReference>
<evidence type="ECO:0000313" key="11">
    <source>
        <dbReference type="EMBL" id="RVW49178.1"/>
    </source>
</evidence>
<dbReference type="PANTHER" id="PTHR33463">
    <property type="entry name" value="NB-ARC DOMAIN-CONTAINING PROTEIN-RELATED"/>
    <property type="match status" value="1"/>
</dbReference>
<dbReference type="FunFam" id="1.10.8.430:FF:000003">
    <property type="entry name" value="Probable disease resistance protein At5g66910"/>
    <property type="match status" value="1"/>
</dbReference>
<feature type="domain" description="Disease resistance protein winged helix" evidence="9">
    <location>
        <begin position="415"/>
        <end position="481"/>
    </location>
</feature>
<evidence type="ECO:0000256" key="6">
    <source>
        <dbReference type="ARBA" id="ARBA00022840"/>
    </source>
</evidence>
<dbReference type="Proteomes" id="UP000288805">
    <property type="component" value="Unassembled WGS sequence"/>
</dbReference>
<dbReference type="InterPro" id="IPR057135">
    <property type="entry name" value="At4g27190-like_LRR"/>
</dbReference>
<feature type="domain" description="Disease resistance R13L4/SHOC-2-like LRR" evidence="10">
    <location>
        <begin position="521"/>
        <end position="639"/>
    </location>
</feature>
<dbReference type="Gene3D" id="3.80.10.10">
    <property type="entry name" value="Ribonuclease Inhibitor"/>
    <property type="match status" value="2"/>
</dbReference>
<protein>
    <submittedName>
        <fullName evidence="11">Putative disease resistance protein</fullName>
    </submittedName>
</protein>
<reference evidence="11 12" key="1">
    <citation type="journal article" date="2018" name="PLoS Genet.">
        <title>Population sequencing reveals clonal diversity and ancestral inbreeding in the grapevine cultivar Chardonnay.</title>
        <authorList>
            <person name="Roach M.J."/>
            <person name="Johnson D.L."/>
            <person name="Bohlmann J."/>
            <person name="van Vuuren H.J."/>
            <person name="Jones S.J."/>
            <person name="Pretorius I.S."/>
            <person name="Schmidt S.A."/>
            <person name="Borneman A.R."/>
        </authorList>
    </citation>
    <scope>NUCLEOTIDE SEQUENCE [LARGE SCALE GENOMIC DNA]</scope>
    <source>
        <strain evidence="12">cv. Chardonnay</strain>
        <tissue evidence="11">Leaf</tissue>
    </source>
</reference>
<evidence type="ECO:0000256" key="5">
    <source>
        <dbReference type="ARBA" id="ARBA00022821"/>
    </source>
</evidence>
<evidence type="ECO:0000256" key="1">
    <source>
        <dbReference type="ARBA" id="ARBA00008894"/>
    </source>
</evidence>
<dbReference type="Pfam" id="PF23559">
    <property type="entry name" value="WHD_DRP"/>
    <property type="match status" value="1"/>
</dbReference>
<evidence type="ECO:0000259" key="9">
    <source>
        <dbReference type="Pfam" id="PF23559"/>
    </source>
</evidence>
<evidence type="ECO:0000259" key="8">
    <source>
        <dbReference type="Pfam" id="PF23247"/>
    </source>
</evidence>
<keyword evidence="5" id="KW-0611">Plant defense</keyword>
<dbReference type="Gene3D" id="1.10.10.10">
    <property type="entry name" value="Winged helix-like DNA-binding domain superfamily/Winged helix DNA-binding domain"/>
    <property type="match status" value="1"/>
</dbReference>
<feature type="domain" description="Disease resistance protein At4g27190-like leucine-rich repeats" evidence="8">
    <location>
        <begin position="733"/>
        <end position="836"/>
    </location>
</feature>
<gene>
    <name evidence="11" type="primary">VvCHDh000423_19</name>
    <name evidence="11" type="ORF">CK203_087445</name>
</gene>
<evidence type="ECO:0000313" key="12">
    <source>
        <dbReference type="Proteomes" id="UP000288805"/>
    </source>
</evidence>
<dbReference type="Gene3D" id="1.10.8.430">
    <property type="entry name" value="Helical domain of apoptotic protease-activating factors"/>
    <property type="match status" value="1"/>
</dbReference>